<keyword evidence="5 10" id="KW-0812">Transmembrane</keyword>
<proteinExistence type="inferred from homology"/>
<evidence type="ECO:0000256" key="4">
    <source>
        <dbReference type="ARBA" id="ARBA00022554"/>
    </source>
</evidence>
<gene>
    <name evidence="12" type="ORF">BASA50_002223</name>
</gene>
<sequence>MQGNGGSRQDGQRQWEGEEENRGHVVGHAIGQEESRGHAIGQEGHAIGQEGHLIGQGSGRERIANAAHASVGTTAGVHHPSRFEGGGEGSLTIGQPTTILTTTPTLTTPGGSRSVHGRIRYPPYPIQQQHHHQQQSTLLPHRGHNRSSSMNTLSTTHTSRTIYRNSVTTAAPPSANVLEGGSTIRRPSSPYHRLKFQQQQQQQPQQLLLQRDSFPAASIYNRRARPTRSSTISSSGSYLVSHSMLKHRNSFTASNNANGDGSSSTTTTTATTTTTTVNNDVLTNDVVELQNMDSSHHYDYRHDHSASAPIQSPVYNQQQPDSFPVQPTVLESRRSVTEGINGLASAYTMQTQTQTQTQNKQHTSVVPSAIISPSVDGSSVLSSPSLLRSAYSPMHSPLHVANSNNITYIPNSDASHQQEQHLVLMPGHNNNNNNNNINQILFASSSPILNYDPPPHTRLPSNPVDIYASRGIDLFDSSTATPSSFADLASAEYLGNLNESSNASRNLRSFQFPFPDYGGTRSGADNPDLPAYYINTNGSNSFANIGLDDSGNFDGYNHFKQSTTLLDSQAEPDQGLLESYRPRRSQSSIYFNPDSPDSDSDTTPTKANAHGRPFPSVLTSTIDLCNTIMGTGLLSIPYAFATVGIGYGVLLVLCSAAATWFSVRLLISSAQLAYGTGTGRLPHQTSLFIAEGEPSYGALARTAMGRQGAMWADIAMSACCFGFAVSYMASIADSMPRAAAAMFPEYWVGSWVFALLQTPQFWMFAFLAVIAPLCYSKSVDDFWWFSSTALGAALYIAFVVICLSYFAPHGHKDNDKHDNVPWFSVKIEAFETISIYIFAFTCHQNIFSVYNEVGAAYRGESVAPATIRHIRRVVDLSIISVAVLYLAVGICGFLAFGNASLVLVLDNFPDTFPIVFGRLMYALLAALSVPIQVHPCRACIDSVLTTYAYQYRYTRLLAYHTLADPALSPTFSTPYTIPTVMRRVHKLLHHAMQQEQSRRYLITTLILVVVYLTSLCFNALVDVLSFVGGTSGVVMCFVMPALFYWNLTTPETGGWRRPFSVVLAASGSICGLLNVGWLVVGAFYR</sequence>
<dbReference type="Pfam" id="PF01490">
    <property type="entry name" value="Aa_trans"/>
    <property type="match status" value="1"/>
</dbReference>
<keyword evidence="3" id="KW-0813">Transport</keyword>
<evidence type="ECO:0000256" key="6">
    <source>
        <dbReference type="ARBA" id="ARBA00022970"/>
    </source>
</evidence>
<evidence type="ECO:0000256" key="9">
    <source>
        <dbReference type="SAM" id="MobiDB-lite"/>
    </source>
</evidence>
<keyword evidence="6" id="KW-0029">Amino-acid transport</keyword>
<feature type="compositionally biased region" description="Low complexity" evidence="9">
    <location>
        <begin position="91"/>
        <end position="111"/>
    </location>
</feature>
<feature type="region of interest" description="Disordered" evidence="9">
    <location>
        <begin position="251"/>
        <end position="272"/>
    </location>
</feature>
<dbReference type="Proteomes" id="UP001648503">
    <property type="component" value="Unassembled WGS sequence"/>
</dbReference>
<evidence type="ECO:0000256" key="10">
    <source>
        <dbReference type="SAM" id="Phobius"/>
    </source>
</evidence>
<feature type="compositionally biased region" description="Low complexity" evidence="9">
    <location>
        <begin position="197"/>
        <end position="206"/>
    </location>
</feature>
<evidence type="ECO:0000256" key="5">
    <source>
        <dbReference type="ARBA" id="ARBA00022692"/>
    </source>
</evidence>
<feature type="transmembrane region" description="Helical" evidence="10">
    <location>
        <begin position="819"/>
        <end position="839"/>
    </location>
</feature>
<feature type="transmembrane region" description="Helical" evidence="10">
    <location>
        <begin position="911"/>
        <end position="931"/>
    </location>
</feature>
<evidence type="ECO:0000256" key="1">
    <source>
        <dbReference type="ARBA" id="ARBA00004128"/>
    </source>
</evidence>
<feature type="compositionally biased region" description="Basic and acidic residues" evidence="9">
    <location>
        <begin position="10"/>
        <end position="22"/>
    </location>
</feature>
<feature type="compositionally biased region" description="Polar residues" evidence="9">
    <location>
        <begin position="146"/>
        <end position="171"/>
    </location>
</feature>
<feature type="transmembrane region" description="Helical" evidence="10">
    <location>
        <begin position="711"/>
        <end position="731"/>
    </location>
</feature>
<evidence type="ECO:0000256" key="2">
    <source>
        <dbReference type="ARBA" id="ARBA00008066"/>
    </source>
</evidence>
<feature type="transmembrane region" description="Helical" evidence="10">
    <location>
        <begin position="878"/>
        <end position="905"/>
    </location>
</feature>
<reference evidence="12 13" key="1">
    <citation type="submission" date="2021-02" db="EMBL/GenBank/DDBJ databases">
        <title>Variation within the Batrachochytrium salamandrivorans European outbreak.</title>
        <authorList>
            <person name="Kelly M."/>
            <person name="Pasmans F."/>
            <person name="Shea T.P."/>
            <person name="Munoz J.F."/>
            <person name="Carranza S."/>
            <person name="Cuomo C.A."/>
            <person name="Martel A."/>
        </authorList>
    </citation>
    <scope>NUCLEOTIDE SEQUENCE [LARGE SCALE GENOMIC DNA]</scope>
    <source>
        <strain evidence="12 13">AMFP18/2</strain>
    </source>
</reference>
<dbReference type="EMBL" id="JAFCIX010000031">
    <property type="protein sequence ID" value="KAH6600523.1"/>
    <property type="molecule type" value="Genomic_DNA"/>
</dbReference>
<dbReference type="PANTHER" id="PTHR22950:SF678">
    <property type="entry name" value="VACUOLAR AMINO ACID TRANSPORTER 5-RELATED"/>
    <property type="match status" value="1"/>
</dbReference>
<feature type="transmembrane region" description="Helical" evidence="10">
    <location>
        <begin position="1059"/>
        <end position="1084"/>
    </location>
</feature>
<accession>A0ABQ8FLW3</accession>
<keyword evidence="7 10" id="KW-1133">Transmembrane helix</keyword>
<keyword evidence="4" id="KW-0926">Vacuole</keyword>
<comment type="caution">
    <text evidence="12">The sequence shown here is derived from an EMBL/GenBank/DDBJ whole genome shotgun (WGS) entry which is preliminary data.</text>
</comment>
<evidence type="ECO:0000256" key="3">
    <source>
        <dbReference type="ARBA" id="ARBA00022448"/>
    </source>
</evidence>
<feature type="transmembrane region" description="Helical" evidence="10">
    <location>
        <begin position="782"/>
        <end position="807"/>
    </location>
</feature>
<feature type="transmembrane region" description="Helical" evidence="10">
    <location>
        <begin position="1000"/>
        <end position="1020"/>
    </location>
</feature>
<evidence type="ECO:0000313" key="13">
    <source>
        <dbReference type="Proteomes" id="UP001648503"/>
    </source>
</evidence>
<feature type="region of interest" description="Disordered" evidence="9">
    <location>
        <begin position="1"/>
        <end position="22"/>
    </location>
</feature>
<feature type="domain" description="Amino acid transporter transmembrane" evidence="11">
    <location>
        <begin position="616"/>
        <end position="1082"/>
    </location>
</feature>
<comment type="similarity">
    <text evidence="2">Belongs to the amino acid/polyamine transporter 2 family.</text>
</comment>
<evidence type="ECO:0000313" key="12">
    <source>
        <dbReference type="EMBL" id="KAH6600523.1"/>
    </source>
</evidence>
<dbReference type="InterPro" id="IPR013057">
    <property type="entry name" value="AA_transpt_TM"/>
</dbReference>
<feature type="transmembrane region" description="Helical" evidence="10">
    <location>
        <begin position="751"/>
        <end position="775"/>
    </location>
</feature>
<keyword evidence="13" id="KW-1185">Reference proteome</keyword>
<name>A0ABQ8FLW3_9FUNG</name>
<evidence type="ECO:0000256" key="8">
    <source>
        <dbReference type="ARBA" id="ARBA00023136"/>
    </source>
</evidence>
<feature type="transmembrane region" description="Helical" evidence="10">
    <location>
        <begin position="638"/>
        <end position="661"/>
    </location>
</feature>
<organism evidence="12 13">
    <name type="scientific">Batrachochytrium salamandrivorans</name>
    <dbReference type="NCBI Taxonomy" id="1357716"/>
    <lineage>
        <taxon>Eukaryota</taxon>
        <taxon>Fungi</taxon>
        <taxon>Fungi incertae sedis</taxon>
        <taxon>Chytridiomycota</taxon>
        <taxon>Chytridiomycota incertae sedis</taxon>
        <taxon>Chytridiomycetes</taxon>
        <taxon>Rhizophydiales</taxon>
        <taxon>Rhizophydiales incertae sedis</taxon>
        <taxon>Batrachochytrium</taxon>
    </lineage>
</organism>
<protein>
    <recommendedName>
        <fullName evidence="11">Amino acid transporter transmembrane domain-containing protein</fullName>
    </recommendedName>
</protein>
<evidence type="ECO:0000256" key="7">
    <source>
        <dbReference type="ARBA" id="ARBA00022989"/>
    </source>
</evidence>
<feature type="region of interest" description="Disordered" evidence="9">
    <location>
        <begin position="71"/>
        <end position="114"/>
    </location>
</feature>
<feature type="region of interest" description="Disordered" evidence="9">
    <location>
        <begin position="127"/>
        <end position="206"/>
    </location>
</feature>
<comment type="subcellular location">
    <subcellularLocation>
        <location evidence="1">Vacuole membrane</location>
        <topology evidence="1">Multi-pass membrane protein</topology>
    </subcellularLocation>
</comment>
<feature type="transmembrane region" description="Helical" evidence="10">
    <location>
        <begin position="1026"/>
        <end position="1047"/>
    </location>
</feature>
<feature type="compositionally biased region" description="Low complexity" evidence="9">
    <location>
        <begin position="252"/>
        <end position="272"/>
    </location>
</feature>
<evidence type="ECO:0000259" key="11">
    <source>
        <dbReference type="Pfam" id="PF01490"/>
    </source>
</evidence>
<dbReference type="PANTHER" id="PTHR22950">
    <property type="entry name" value="AMINO ACID TRANSPORTER"/>
    <property type="match status" value="1"/>
</dbReference>
<keyword evidence="8 10" id="KW-0472">Membrane</keyword>
<feature type="region of interest" description="Disordered" evidence="9">
    <location>
        <begin position="586"/>
        <end position="612"/>
    </location>
</feature>